<proteinExistence type="predicted"/>
<dbReference type="EMBL" id="NBTZ01000018">
    <property type="protein sequence ID" value="OTP79014.1"/>
    <property type="molecule type" value="Genomic_DNA"/>
</dbReference>
<reference evidence="1 2" key="1">
    <citation type="submission" date="2017-03" db="EMBL/GenBank/DDBJ databases">
        <title>Genome analysis of strain PAMC 26577.</title>
        <authorList>
            <person name="Oh H.-M."/>
            <person name="Yang J.-A."/>
        </authorList>
    </citation>
    <scope>NUCLEOTIDE SEQUENCE [LARGE SCALE GENOMIC DNA]</scope>
    <source>
        <strain evidence="1 2">PAMC 26577</strain>
    </source>
</reference>
<dbReference type="AlphaFoldDB" id="A0A242N6G2"/>
<evidence type="ECO:0000313" key="1">
    <source>
        <dbReference type="EMBL" id="OTP79014.1"/>
    </source>
</evidence>
<name>A0A242N6G2_CABSO</name>
<protein>
    <submittedName>
        <fullName evidence="1">Uncharacterized protein</fullName>
    </submittedName>
</protein>
<gene>
    <name evidence="1" type="ORF">PAMC26577_02685</name>
</gene>
<sequence length="82" mass="9197">MNTQLSNRCRTSLYRVIFGKPDSSEERIVFVMAGSREAASRRATSVLAALFDIDPPEVYLYNLASFVDLVRGCAQPSLLRRV</sequence>
<organism evidence="1 2">
    <name type="scientific">Caballeronia sordidicola</name>
    <name type="common">Burkholderia sordidicola</name>
    <dbReference type="NCBI Taxonomy" id="196367"/>
    <lineage>
        <taxon>Bacteria</taxon>
        <taxon>Pseudomonadati</taxon>
        <taxon>Pseudomonadota</taxon>
        <taxon>Betaproteobacteria</taxon>
        <taxon>Burkholderiales</taxon>
        <taxon>Burkholderiaceae</taxon>
        <taxon>Caballeronia</taxon>
    </lineage>
</organism>
<dbReference type="Proteomes" id="UP000195221">
    <property type="component" value="Unassembled WGS sequence"/>
</dbReference>
<accession>A0A242N6G2</accession>
<comment type="caution">
    <text evidence="1">The sequence shown here is derived from an EMBL/GenBank/DDBJ whole genome shotgun (WGS) entry which is preliminary data.</text>
</comment>
<evidence type="ECO:0000313" key="2">
    <source>
        <dbReference type="Proteomes" id="UP000195221"/>
    </source>
</evidence>